<dbReference type="HOGENOM" id="CLU_040393_0_0_9"/>
<evidence type="ECO:0000256" key="9">
    <source>
        <dbReference type="SAM" id="Phobius"/>
    </source>
</evidence>
<dbReference type="PROSITE" id="PS51104">
    <property type="entry name" value="PTS_EIIC_TYPE_2"/>
    <property type="match status" value="1"/>
</dbReference>
<feature type="transmembrane region" description="Helical" evidence="9">
    <location>
        <begin position="298"/>
        <end position="330"/>
    </location>
</feature>
<dbReference type="AlphaFoldDB" id="C2BGE8"/>
<reference evidence="11 12" key="1">
    <citation type="submission" date="2008-10" db="EMBL/GenBank/DDBJ databases">
        <authorList>
            <person name="Qin X."/>
            <person name="Bachman B."/>
            <person name="Battles P."/>
            <person name="Bell A."/>
            <person name="Bess C."/>
            <person name="Bickham C."/>
            <person name="Chaboub L."/>
            <person name="Chen D."/>
            <person name="Coyle M."/>
            <person name="Deiros D.R."/>
            <person name="Dinh H."/>
            <person name="Forbes L."/>
            <person name="Fowler G."/>
            <person name="Francisco L."/>
            <person name="Fu Q."/>
            <person name="Gubbala S."/>
            <person name="Hale W."/>
            <person name="Han Y."/>
            <person name="Hemphill L."/>
            <person name="Highlander S.K."/>
            <person name="Hirani K."/>
            <person name="Hogues M."/>
            <person name="Jackson L."/>
            <person name="Jakkamsetti A."/>
            <person name="Javaid M."/>
            <person name="Jiang H."/>
            <person name="Korchina V."/>
            <person name="Kovar C."/>
            <person name="Lara F."/>
            <person name="Lee S."/>
            <person name="Mata R."/>
            <person name="Mathew T."/>
            <person name="Moen C."/>
            <person name="Morales K."/>
            <person name="Munidasa M."/>
            <person name="Nazareth L."/>
            <person name="Ngo R."/>
            <person name="Nguyen L."/>
            <person name="Okwuonu G."/>
            <person name="Ongeri F."/>
            <person name="Patil S."/>
            <person name="Petrosino J."/>
            <person name="Pham C."/>
            <person name="Pham P."/>
            <person name="Pu L.-L."/>
            <person name="Puazo M."/>
            <person name="Raj R."/>
            <person name="Reid J."/>
            <person name="Rouhana J."/>
            <person name="Saada N."/>
            <person name="Shang Y."/>
            <person name="Simmons D."/>
            <person name="Thornton R."/>
            <person name="Warren J."/>
            <person name="Weissenberger G."/>
            <person name="Zhang J."/>
            <person name="Zhang L."/>
            <person name="Zhou C."/>
            <person name="Zhu D."/>
            <person name="Muzny D."/>
            <person name="Worley K."/>
            <person name="Gibbs R."/>
        </authorList>
    </citation>
    <scope>NUCLEOTIDE SEQUENCE [LARGE SCALE GENOMIC DNA]</scope>
    <source>
        <strain evidence="11 12">ATCC 51172</strain>
    </source>
</reference>
<feature type="domain" description="PTS EIIC type-2" evidence="10">
    <location>
        <begin position="12"/>
        <end position="423"/>
    </location>
</feature>
<dbReference type="Pfam" id="PF03611">
    <property type="entry name" value="EIIC-GAT"/>
    <property type="match status" value="1"/>
</dbReference>
<evidence type="ECO:0000313" key="12">
    <source>
        <dbReference type="Proteomes" id="UP000005984"/>
    </source>
</evidence>
<dbReference type="EMBL" id="ABYO01000215">
    <property type="protein sequence ID" value="EEI86075.1"/>
    <property type="molecule type" value="Genomic_DNA"/>
</dbReference>
<dbReference type="Proteomes" id="UP000005984">
    <property type="component" value="Unassembled WGS sequence"/>
</dbReference>
<accession>C2BGE8</accession>
<evidence type="ECO:0000256" key="1">
    <source>
        <dbReference type="ARBA" id="ARBA00004651"/>
    </source>
</evidence>
<keyword evidence="12" id="KW-1185">Reference proteome</keyword>
<dbReference type="GO" id="GO:0015577">
    <property type="term" value="F:galactitol transmembrane transporter activity"/>
    <property type="evidence" value="ECO:0007669"/>
    <property type="project" value="InterPro"/>
</dbReference>
<keyword evidence="2" id="KW-0813">Transport</keyword>
<keyword evidence="5" id="KW-0598">Phosphotransferase system</keyword>
<dbReference type="STRING" id="525254.HMPREF0072_1418"/>
<keyword evidence="6 9" id="KW-0812">Transmembrane</keyword>
<feature type="transmembrane region" description="Helical" evidence="9">
    <location>
        <begin position="256"/>
        <end position="277"/>
    </location>
</feature>
<evidence type="ECO:0000256" key="3">
    <source>
        <dbReference type="ARBA" id="ARBA00022475"/>
    </source>
</evidence>
<protein>
    <submittedName>
        <fullName evidence="11">PTS system Galactitol-specific IIC component</fullName>
    </submittedName>
</protein>
<name>C2BGE8_9FIRM</name>
<feature type="transmembrane region" description="Helical" evidence="9">
    <location>
        <begin position="15"/>
        <end position="35"/>
    </location>
</feature>
<feature type="transmembrane region" description="Helical" evidence="9">
    <location>
        <begin position="361"/>
        <end position="382"/>
    </location>
</feature>
<dbReference type="GO" id="GO:0005886">
    <property type="term" value="C:plasma membrane"/>
    <property type="evidence" value="ECO:0007669"/>
    <property type="project" value="UniProtKB-SubCell"/>
</dbReference>
<evidence type="ECO:0000313" key="11">
    <source>
        <dbReference type="EMBL" id="EEI86075.1"/>
    </source>
</evidence>
<keyword evidence="4" id="KW-0762">Sugar transport</keyword>
<keyword evidence="3" id="KW-1003">Cell membrane</keyword>
<dbReference type="InterPro" id="IPR004703">
    <property type="entry name" value="PTS_sugar-sp_permease"/>
</dbReference>
<evidence type="ECO:0000256" key="2">
    <source>
        <dbReference type="ARBA" id="ARBA00022448"/>
    </source>
</evidence>
<comment type="subcellular location">
    <subcellularLocation>
        <location evidence="1">Cell membrane</location>
        <topology evidence="1">Multi-pass membrane protein</topology>
    </subcellularLocation>
</comment>
<proteinExistence type="predicted"/>
<keyword evidence="7 9" id="KW-1133">Transmembrane helix</keyword>
<dbReference type="InterPro" id="IPR013014">
    <property type="entry name" value="PTS_EIIC_2"/>
</dbReference>
<evidence type="ECO:0000256" key="5">
    <source>
        <dbReference type="ARBA" id="ARBA00022683"/>
    </source>
</evidence>
<evidence type="ECO:0000256" key="8">
    <source>
        <dbReference type="ARBA" id="ARBA00023136"/>
    </source>
</evidence>
<evidence type="ECO:0000256" key="6">
    <source>
        <dbReference type="ARBA" id="ARBA00022692"/>
    </source>
</evidence>
<evidence type="ECO:0000256" key="7">
    <source>
        <dbReference type="ARBA" id="ARBA00022989"/>
    </source>
</evidence>
<comment type="caution">
    <text evidence="11">The sequence shown here is derived from an EMBL/GenBank/DDBJ whole genome shotgun (WGS) entry which is preliminary data.</text>
</comment>
<dbReference type="PANTHER" id="PTHR37324">
    <property type="entry name" value="PTS SYSTEM GALACTITOL-SPECIFIC EIIC COMPONENT"/>
    <property type="match status" value="1"/>
</dbReference>
<dbReference type="PIRSF" id="PIRSF006304">
    <property type="entry name" value="GatC"/>
    <property type="match status" value="1"/>
</dbReference>
<organism evidence="11 12">
    <name type="scientific">Anaerococcus lactolyticus ATCC 51172</name>
    <dbReference type="NCBI Taxonomy" id="525254"/>
    <lineage>
        <taxon>Bacteria</taxon>
        <taxon>Bacillati</taxon>
        <taxon>Bacillota</taxon>
        <taxon>Tissierellia</taxon>
        <taxon>Tissierellales</taxon>
        <taxon>Peptoniphilaceae</taxon>
        <taxon>Anaerococcus</taxon>
    </lineage>
</organism>
<dbReference type="GO" id="GO:0009401">
    <property type="term" value="P:phosphoenolpyruvate-dependent sugar phosphotransferase system"/>
    <property type="evidence" value="ECO:0007669"/>
    <property type="project" value="UniProtKB-KW"/>
</dbReference>
<dbReference type="InterPro" id="IPR013853">
    <property type="entry name" value="EIIC-GAT"/>
</dbReference>
<sequence length="423" mass="45899">MEENMQILLNFFQEFMSLGATVLLPFIVAILGIIFKMDTKKAIKSGLLVGFGFQGLVLAVGLLINSINPVMEYYKSIGSGYSVLEIGFAPLGAASWTVPFAVFVIPAIFFINIILVRFRITKVLNIDIWNFMHFLVPGALAYALFGSAFVGFVVSLICGIGVLFFAEWLAPAWQEFFGLEGTTCTTLSFAAWVYPITFILNKIMDKIPGIKNLDVNVSKLGDKLGIFGDTTIIGVLVGVFLSLISKQSFSNTLTVAMGVGASMVLIPRMISVMMEGLTPLSNSASMYMRNKLGEGSELYIGMDIALGLGDPACITVTAIMIPVTILLSFLIPGMRFFPLGILGEVCYLAPMCVLTSKGNLFRSLVTMTIMMAITLVFMNMFIGEATQMLSVTGVAVTGEVTASHFGWNPGNLIVNIIYHLFAK</sequence>
<feature type="transmembrane region" description="Helical" evidence="9">
    <location>
        <begin position="139"/>
        <end position="166"/>
    </location>
</feature>
<dbReference type="PANTHER" id="PTHR37324:SF2">
    <property type="entry name" value="PTS SYSTEM GALACTITOL-SPECIFIC EIIC COMPONENT"/>
    <property type="match status" value="1"/>
</dbReference>
<evidence type="ECO:0000256" key="4">
    <source>
        <dbReference type="ARBA" id="ARBA00022597"/>
    </source>
</evidence>
<evidence type="ECO:0000259" key="10">
    <source>
        <dbReference type="PROSITE" id="PS51104"/>
    </source>
</evidence>
<feature type="transmembrane region" description="Helical" evidence="9">
    <location>
        <begin position="224"/>
        <end position="244"/>
    </location>
</feature>
<feature type="transmembrane region" description="Helical" evidence="9">
    <location>
        <begin position="186"/>
        <end position="203"/>
    </location>
</feature>
<gene>
    <name evidence="11" type="ORF">HMPREF0072_1418</name>
</gene>
<feature type="transmembrane region" description="Helical" evidence="9">
    <location>
        <begin position="96"/>
        <end position="118"/>
    </location>
</feature>
<feature type="transmembrane region" description="Helical" evidence="9">
    <location>
        <begin position="47"/>
        <end position="67"/>
    </location>
</feature>
<keyword evidence="8 9" id="KW-0472">Membrane</keyword>
<dbReference type="eggNOG" id="COG3775">
    <property type="taxonomic scope" value="Bacteria"/>
</dbReference>